<evidence type="ECO:0000313" key="3">
    <source>
        <dbReference type="Proteomes" id="UP000244336"/>
    </source>
</evidence>
<dbReference type="Proteomes" id="UP000244336">
    <property type="component" value="Chromosome 2"/>
</dbReference>
<dbReference type="Gramene" id="PUZ72020">
    <property type="protein sequence ID" value="PUZ72020"/>
    <property type="gene ID" value="GQ55_2G359900"/>
</dbReference>
<sequence>MKQQQGHRPPSARWWSSDPTAPSGQPSRGPEPEPLQPQPRAVEVGLGKALAAVRRQDTQIGRGTHRSGREGTGSGPGTPYQAPPEGAMAAHFSVGGFAVRVLLHFTTGANLEKQEDIMCCVFSCVL</sequence>
<feature type="compositionally biased region" description="Polar residues" evidence="1">
    <location>
        <begin position="17"/>
        <end position="26"/>
    </location>
</feature>
<gene>
    <name evidence="2" type="ORF">GQ55_2G359900</name>
</gene>
<proteinExistence type="predicted"/>
<evidence type="ECO:0000313" key="2">
    <source>
        <dbReference type="EMBL" id="PUZ72020.1"/>
    </source>
</evidence>
<dbReference type="AlphaFoldDB" id="A0A2T7EW22"/>
<feature type="region of interest" description="Disordered" evidence="1">
    <location>
        <begin position="1"/>
        <end position="86"/>
    </location>
</feature>
<dbReference type="EMBL" id="CM009750">
    <property type="protein sequence ID" value="PUZ72020.1"/>
    <property type="molecule type" value="Genomic_DNA"/>
</dbReference>
<reference evidence="2 3" key="1">
    <citation type="submission" date="2018-04" db="EMBL/GenBank/DDBJ databases">
        <title>WGS assembly of Panicum hallii var. hallii HAL2.</title>
        <authorList>
            <person name="Lovell J."/>
            <person name="Jenkins J."/>
            <person name="Lowry D."/>
            <person name="Mamidi S."/>
            <person name="Sreedasyam A."/>
            <person name="Weng X."/>
            <person name="Barry K."/>
            <person name="Bonette J."/>
            <person name="Campitelli B."/>
            <person name="Daum C."/>
            <person name="Gordon S."/>
            <person name="Gould B."/>
            <person name="Lipzen A."/>
            <person name="MacQueen A."/>
            <person name="Palacio-Mejia J."/>
            <person name="Plott C."/>
            <person name="Shakirov E."/>
            <person name="Shu S."/>
            <person name="Yoshinaga Y."/>
            <person name="Zane M."/>
            <person name="Rokhsar D."/>
            <person name="Grimwood J."/>
            <person name="Schmutz J."/>
            <person name="Juenger T."/>
        </authorList>
    </citation>
    <scope>NUCLEOTIDE SEQUENCE [LARGE SCALE GENOMIC DNA]</scope>
    <source>
        <strain evidence="3">cv. HAL2</strain>
    </source>
</reference>
<accession>A0A2T7EW22</accession>
<evidence type="ECO:0000256" key="1">
    <source>
        <dbReference type="SAM" id="MobiDB-lite"/>
    </source>
</evidence>
<keyword evidence="3" id="KW-1185">Reference proteome</keyword>
<protein>
    <submittedName>
        <fullName evidence="2">Uncharacterized protein</fullName>
    </submittedName>
</protein>
<name>A0A2T7EW22_9POAL</name>
<organism evidence="2 3">
    <name type="scientific">Panicum hallii var. hallii</name>
    <dbReference type="NCBI Taxonomy" id="1504633"/>
    <lineage>
        <taxon>Eukaryota</taxon>
        <taxon>Viridiplantae</taxon>
        <taxon>Streptophyta</taxon>
        <taxon>Embryophyta</taxon>
        <taxon>Tracheophyta</taxon>
        <taxon>Spermatophyta</taxon>
        <taxon>Magnoliopsida</taxon>
        <taxon>Liliopsida</taxon>
        <taxon>Poales</taxon>
        <taxon>Poaceae</taxon>
        <taxon>PACMAD clade</taxon>
        <taxon>Panicoideae</taxon>
        <taxon>Panicodae</taxon>
        <taxon>Paniceae</taxon>
        <taxon>Panicinae</taxon>
        <taxon>Panicum</taxon>
        <taxon>Panicum sect. Panicum</taxon>
    </lineage>
</organism>